<sequence>MGDTRLQHCEPVGYRMVATIVASALREHLHALLQPQERTRVKPLPMFRSSNVIVYHRAERSSVNRSANANR</sequence>
<organism evidence="1 2">
    <name type="scientific">Prunus armeniaca</name>
    <name type="common">Apricot</name>
    <name type="synonym">Armeniaca vulgaris</name>
    <dbReference type="NCBI Taxonomy" id="36596"/>
    <lineage>
        <taxon>Eukaryota</taxon>
        <taxon>Viridiplantae</taxon>
        <taxon>Streptophyta</taxon>
        <taxon>Embryophyta</taxon>
        <taxon>Tracheophyta</taxon>
        <taxon>Spermatophyta</taxon>
        <taxon>Magnoliopsida</taxon>
        <taxon>eudicotyledons</taxon>
        <taxon>Gunneridae</taxon>
        <taxon>Pentapetalae</taxon>
        <taxon>rosids</taxon>
        <taxon>fabids</taxon>
        <taxon>Rosales</taxon>
        <taxon>Rosaceae</taxon>
        <taxon>Amygdaloideae</taxon>
        <taxon>Amygdaleae</taxon>
        <taxon>Prunus</taxon>
    </lineage>
</organism>
<reference evidence="2" key="1">
    <citation type="journal article" date="2020" name="Genome Biol.">
        <title>Gamete binning: chromosome-level and haplotype-resolved genome assembly enabled by high-throughput single-cell sequencing of gamete genomes.</title>
        <authorList>
            <person name="Campoy J.A."/>
            <person name="Sun H."/>
            <person name="Goel M."/>
            <person name="Jiao W.-B."/>
            <person name="Folz-Donahue K."/>
            <person name="Wang N."/>
            <person name="Rubio M."/>
            <person name="Liu C."/>
            <person name="Kukat C."/>
            <person name="Ruiz D."/>
            <person name="Huettel B."/>
            <person name="Schneeberger K."/>
        </authorList>
    </citation>
    <scope>NUCLEOTIDE SEQUENCE [LARGE SCALE GENOMIC DNA]</scope>
    <source>
        <strain evidence="2">cv. Rojo Pasion</strain>
    </source>
</reference>
<proteinExistence type="predicted"/>
<evidence type="ECO:0000313" key="1">
    <source>
        <dbReference type="EMBL" id="CAB4305930.1"/>
    </source>
</evidence>
<gene>
    <name evidence="1" type="ORF">ORAREDHAP_LOCUS24038</name>
</gene>
<dbReference type="AlphaFoldDB" id="A0A6J5WW80"/>
<dbReference type="Proteomes" id="UP000507245">
    <property type="component" value="Unassembled WGS sequence"/>
</dbReference>
<keyword evidence="2" id="KW-1185">Reference proteome</keyword>
<protein>
    <submittedName>
        <fullName evidence="1">Uncharacterized protein</fullName>
    </submittedName>
</protein>
<name>A0A6J5WW80_PRUAR</name>
<accession>A0A6J5WW80</accession>
<dbReference type="EMBL" id="CAEKKB010000003">
    <property type="protein sequence ID" value="CAB4305930.1"/>
    <property type="molecule type" value="Genomic_DNA"/>
</dbReference>
<evidence type="ECO:0000313" key="2">
    <source>
        <dbReference type="Proteomes" id="UP000507245"/>
    </source>
</evidence>